<evidence type="ECO:0000313" key="1">
    <source>
        <dbReference type="EMBL" id="CAH2264976.1"/>
    </source>
</evidence>
<gene>
    <name evidence="1" type="primary">jg5040</name>
    <name evidence="1" type="ORF">PAEG_LOCUS24726</name>
</gene>
<protein>
    <submittedName>
        <fullName evidence="1">Jg5040 protein</fullName>
    </submittedName>
</protein>
<accession>A0A8S4SB32</accession>
<keyword evidence="2" id="KW-1185">Reference proteome</keyword>
<organism evidence="1 2">
    <name type="scientific">Pararge aegeria aegeria</name>
    <dbReference type="NCBI Taxonomy" id="348720"/>
    <lineage>
        <taxon>Eukaryota</taxon>
        <taxon>Metazoa</taxon>
        <taxon>Ecdysozoa</taxon>
        <taxon>Arthropoda</taxon>
        <taxon>Hexapoda</taxon>
        <taxon>Insecta</taxon>
        <taxon>Pterygota</taxon>
        <taxon>Neoptera</taxon>
        <taxon>Endopterygota</taxon>
        <taxon>Lepidoptera</taxon>
        <taxon>Glossata</taxon>
        <taxon>Ditrysia</taxon>
        <taxon>Papilionoidea</taxon>
        <taxon>Nymphalidae</taxon>
        <taxon>Satyrinae</taxon>
        <taxon>Satyrini</taxon>
        <taxon>Parargina</taxon>
        <taxon>Pararge</taxon>
    </lineage>
</organism>
<name>A0A8S4SB32_9NEOP</name>
<dbReference type="OrthoDB" id="7476252at2759"/>
<proteinExistence type="predicted"/>
<reference evidence="1" key="1">
    <citation type="submission" date="2022-03" db="EMBL/GenBank/DDBJ databases">
        <authorList>
            <person name="Lindestad O."/>
        </authorList>
    </citation>
    <scope>NUCLEOTIDE SEQUENCE</scope>
</reference>
<evidence type="ECO:0000313" key="2">
    <source>
        <dbReference type="Proteomes" id="UP000838756"/>
    </source>
</evidence>
<dbReference type="Proteomes" id="UP000838756">
    <property type="component" value="Unassembled WGS sequence"/>
</dbReference>
<dbReference type="EMBL" id="CAKXAJ010026267">
    <property type="protein sequence ID" value="CAH2264976.1"/>
    <property type="molecule type" value="Genomic_DNA"/>
</dbReference>
<sequence length="162" mass="17230">MHRSPRNLAHPESSLTPYGIAHCASHYFSNHTSPIAELGPVIVSRISQDIYRALLGRDWPCPITYSSGPGLRLSRSNRSLINLFSAAGESPACSGKLKIYAAFAGRRRAATASDALTNLAINPRLPHGETSSAPCLAASSPGRTAPAPLTTPVTFLGRIFVH</sequence>
<dbReference type="AlphaFoldDB" id="A0A8S4SB32"/>
<comment type="caution">
    <text evidence="1">The sequence shown here is derived from an EMBL/GenBank/DDBJ whole genome shotgun (WGS) entry which is preliminary data.</text>
</comment>